<evidence type="ECO:0000313" key="5">
    <source>
        <dbReference type="Proteomes" id="UP001150062"/>
    </source>
</evidence>
<dbReference type="PRINTS" id="PR00301">
    <property type="entry name" value="HEATSHOCK70"/>
</dbReference>
<proteinExistence type="inferred from homology"/>
<sequence length="639" mass="71991">MTNHGTSNSKEIIGIDLGTTYSCVGVYQNDRVEIIANSMGNRITPSYVAFTENERLIGELAVAQFPNNPENTIYNAKRLIGRNYSDENVQSDKKLWPFRVVQKYGDKPYIEVQYKGEKKQFAPEEISAMVLGKMKEVAENYLGKTVKKAVITVPAYFDDTQRQATKDAGTICGLDVQRIINEPTAAALAYGMQNKNELDEKNILIYDLGGGTFDVSVLYIEATIFEVKATGGDDHLGGEDFNDKLVEFCLDDFKRKNRQVKGDLTKNVRTMRRLRTACERAKRTLSNAKFATIIVDSLYDEHDYQTTVSRARFEEMCGGLFKRTLDHVAKVLQDAKLSESEIERVVLVGGSTRIPKIQELLCKFFNGKQLTKSINPDEAVAYGASMQGYHLSGVQEFRGLISFEILPLSLGLEAPAGFMDVVIPRNTIFPTRKSKTISTDHDNQTQMNINIYEGERARTVNNTLLGQLQLTGIQRAKRGVPQIEVTFTLDLNGILTVEAHDKHTLCNDEIVITNDRGSLTNEEIDRIVKEAENFIQEDQKIKARIESRNALEVHCYAIKIALGNTNQNNTLISGDLKLKLIKASDDCLEWLYNHMDATKEESDQKLKELEIISSPITYLLVFPDTRNAKEKEFNVEEID</sequence>
<name>A0ABQ8XPF1_9EUKA</name>
<organism evidence="4 5">
    <name type="scientific">Anaeramoeba flamelloides</name>
    <dbReference type="NCBI Taxonomy" id="1746091"/>
    <lineage>
        <taxon>Eukaryota</taxon>
        <taxon>Metamonada</taxon>
        <taxon>Anaeramoebidae</taxon>
        <taxon>Anaeramoeba</taxon>
    </lineage>
</organism>
<dbReference type="EMBL" id="JAOAOG010000276">
    <property type="protein sequence ID" value="KAJ6233613.1"/>
    <property type="molecule type" value="Genomic_DNA"/>
</dbReference>
<evidence type="ECO:0000313" key="4">
    <source>
        <dbReference type="EMBL" id="KAJ6233613.1"/>
    </source>
</evidence>
<dbReference type="PROSITE" id="PS00329">
    <property type="entry name" value="HSP70_2"/>
    <property type="match status" value="1"/>
</dbReference>
<dbReference type="PROSITE" id="PS01036">
    <property type="entry name" value="HSP70_3"/>
    <property type="match status" value="1"/>
</dbReference>
<evidence type="ECO:0000256" key="2">
    <source>
        <dbReference type="ARBA" id="ARBA00022840"/>
    </source>
</evidence>
<dbReference type="PROSITE" id="PS00297">
    <property type="entry name" value="HSP70_1"/>
    <property type="match status" value="1"/>
</dbReference>
<reference evidence="4" key="1">
    <citation type="submission" date="2022-08" db="EMBL/GenBank/DDBJ databases">
        <title>Novel sulfate-reducing endosymbionts in the free-living metamonad Anaeramoeba.</title>
        <authorList>
            <person name="Jerlstrom-Hultqvist J."/>
            <person name="Cepicka I."/>
            <person name="Gallot-Lavallee L."/>
            <person name="Salas-Leiva D."/>
            <person name="Curtis B.A."/>
            <person name="Zahonova K."/>
            <person name="Pipaliya S."/>
            <person name="Dacks J."/>
            <person name="Roger A.J."/>
        </authorList>
    </citation>
    <scope>NUCLEOTIDE SEQUENCE</scope>
    <source>
        <strain evidence="4">Schooner1</strain>
    </source>
</reference>
<keyword evidence="5" id="KW-1185">Reference proteome</keyword>
<dbReference type="SUPFAM" id="SSF53067">
    <property type="entry name" value="Actin-like ATPase domain"/>
    <property type="match status" value="2"/>
</dbReference>
<dbReference type="SUPFAM" id="SSF100934">
    <property type="entry name" value="Heat shock protein 70kD (HSP70), C-terminal subdomain"/>
    <property type="match status" value="1"/>
</dbReference>
<keyword evidence="1 3" id="KW-0547">Nucleotide-binding</keyword>
<protein>
    <submittedName>
        <fullName evidence="4">Mediator of RNA polymerase ii transcription subunit 37c-related</fullName>
    </submittedName>
</protein>
<evidence type="ECO:0000256" key="1">
    <source>
        <dbReference type="ARBA" id="ARBA00022741"/>
    </source>
</evidence>
<gene>
    <name evidence="4" type="ORF">M0813_29921</name>
</gene>
<accession>A0ABQ8XPF1</accession>
<dbReference type="InterPro" id="IPR013126">
    <property type="entry name" value="Hsp_70_fam"/>
</dbReference>
<dbReference type="SUPFAM" id="SSF100920">
    <property type="entry name" value="Heat shock protein 70kD (HSP70), peptide-binding domain"/>
    <property type="match status" value="1"/>
</dbReference>
<dbReference type="InterPro" id="IPR029047">
    <property type="entry name" value="HSP70_peptide-bd_sf"/>
</dbReference>
<dbReference type="Gene3D" id="3.30.420.40">
    <property type="match status" value="2"/>
</dbReference>
<dbReference type="Gene3D" id="2.60.34.10">
    <property type="entry name" value="Substrate Binding Domain Of DNAk, Chain A, domain 1"/>
    <property type="match status" value="1"/>
</dbReference>
<dbReference type="InterPro" id="IPR029048">
    <property type="entry name" value="HSP70_C_sf"/>
</dbReference>
<dbReference type="Gene3D" id="1.20.1270.10">
    <property type="match status" value="1"/>
</dbReference>
<dbReference type="InterPro" id="IPR018181">
    <property type="entry name" value="Heat_shock_70_CS"/>
</dbReference>
<dbReference type="Pfam" id="PF00012">
    <property type="entry name" value="HSP70"/>
    <property type="match status" value="1"/>
</dbReference>
<comment type="caution">
    <text evidence="4">The sequence shown here is derived from an EMBL/GenBank/DDBJ whole genome shotgun (WGS) entry which is preliminary data.</text>
</comment>
<dbReference type="PANTHER" id="PTHR19375">
    <property type="entry name" value="HEAT SHOCK PROTEIN 70KDA"/>
    <property type="match status" value="1"/>
</dbReference>
<dbReference type="Proteomes" id="UP001150062">
    <property type="component" value="Unassembled WGS sequence"/>
</dbReference>
<comment type="similarity">
    <text evidence="3">Belongs to the heat shock protein 70 family.</text>
</comment>
<dbReference type="Gene3D" id="3.30.30.30">
    <property type="match status" value="1"/>
</dbReference>
<evidence type="ECO:0000256" key="3">
    <source>
        <dbReference type="RuleBase" id="RU003322"/>
    </source>
</evidence>
<keyword evidence="2 3" id="KW-0067">ATP-binding</keyword>
<dbReference type="Gene3D" id="3.90.640.10">
    <property type="entry name" value="Actin, Chain A, domain 4"/>
    <property type="match status" value="1"/>
</dbReference>
<dbReference type="InterPro" id="IPR043129">
    <property type="entry name" value="ATPase_NBD"/>
</dbReference>